<evidence type="ECO:0000259" key="14">
    <source>
        <dbReference type="PROSITE" id="PS51194"/>
    </source>
</evidence>
<sequence length="862" mass="97282">MMLSGLDLPKPLIEAYGKKGITELYPPQEECVKKGLLEGRNLLISIPTASGKTLVAEMAMHHHIAGKVNKGPSKGKCLYVVPLKALASEKYEEFSGKGVRIGIATGDLDKRDEYLGQNDIIITTSEKADSLLRNNTRWMNLITCLVVDEAHLIDSENRGATLEMVITKLRYLNENMQVIALTATIGNPRLFAGWLEAEHVSSEWRPVDLKEGVFYSDTIYFEEEEKKIKTPAKEDDTNLCLDCIEDGGQSLVFVSSRRNAEGFAKRMAKALEKSGFSDPALEDIQKKLEAIAETDMGKILASCTAKGAAFHHAGMKREQRHIIEQGFRDGYIKVISSTPTLAAGLNLPARRVVIRDFLRFKGGEGMLPIPVREYRQMAGRAGRPHLDPYGEAVLIAKGRDMANGLFEEFISAPAEDVKSRLDDESALCSQVLSLISTEFVKNNDDLVSFLKRTFYTFTNKKSSHLSDIVEKAVSYLEAAGMITKIDDRLFATDYGNLVSHLYINPISAEIISTVLREKQKTLLEIKRLGEVEDIKASDIGDLIKTEPAKTTKSVNPVYSIDSMKQVKSASAKSMLKKTAFTPEDISAVFSDIGLLQLLCKTPDMYTLYVRKDDLPVLESFYYAHEDELWMEISYDTMEDDFRVIKTAMLLDNWISEIGEDTICTRFGVGPGDIYNVVEGMNWLLYSASRISYMMAPDLKISVSEVELRMKNGIKRELIPLIKLKNVGRVRARRLFNNGITSPLKIKEANFDKLSAILGQKIAGQVIKQVEKEYGNINNTEIIINNTEIKKEHTLREEREDKSERRERKNRKIENQKKSAEIIKKNENFENFGNSDYEEEEKNTEQKKKNQKNKNTQRSLFEF</sequence>
<evidence type="ECO:0000256" key="1">
    <source>
        <dbReference type="ARBA" id="ARBA00022741"/>
    </source>
</evidence>
<dbReference type="SUPFAM" id="SSF46785">
    <property type="entry name" value="Winged helix' DNA-binding domain"/>
    <property type="match status" value="1"/>
</dbReference>
<comment type="subunit">
    <text evidence="11">Monomer.</text>
</comment>
<dbReference type="InterPro" id="IPR050474">
    <property type="entry name" value="Hel308_SKI2-like"/>
</dbReference>
<evidence type="ECO:0000256" key="11">
    <source>
        <dbReference type="HAMAP-Rule" id="MF_00442"/>
    </source>
</evidence>
<dbReference type="Pfam" id="PF00270">
    <property type="entry name" value="DEAD"/>
    <property type="match status" value="1"/>
</dbReference>
<keyword evidence="4 11" id="KW-0347">Helicase</keyword>
<comment type="catalytic activity">
    <reaction evidence="9 11">
        <text>Couples ATP hydrolysis with the unwinding of duplex DNA by translocating in the 3'-5' direction.</text>
        <dbReference type="EC" id="5.6.2.4"/>
    </reaction>
</comment>
<proteinExistence type="inferred from homology"/>
<dbReference type="Proteomes" id="UP001218895">
    <property type="component" value="Chromosome"/>
</dbReference>
<evidence type="ECO:0000256" key="12">
    <source>
        <dbReference type="SAM" id="MobiDB-lite"/>
    </source>
</evidence>
<dbReference type="KEGG" id="manq:L1994_11095"/>
<keyword evidence="3 11" id="KW-0378">Hydrolase</keyword>
<dbReference type="Gene3D" id="1.10.3380.30">
    <property type="match status" value="2"/>
</dbReference>
<keyword evidence="6 11" id="KW-0238">DNA-binding</keyword>
<name>A0AAF0FPD2_9EURY</name>
<feature type="binding site" evidence="11">
    <location>
        <position position="28"/>
    </location>
    <ligand>
        <name>ATP</name>
        <dbReference type="ChEBI" id="CHEBI:30616"/>
    </ligand>
</feature>
<dbReference type="InterPro" id="IPR046931">
    <property type="entry name" value="HTH_61"/>
</dbReference>
<dbReference type="InterPro" id="IPR048772">
    <property type="entry name" value="Hel308-like_dom4"/>
</dbReference>
<dbReference type="EC" id="5.6.2.4" evidence="11"/>
<dbReference type="Pfam" id="PF00271">
    <property type="entry name" value="Helicase_C"/>
    <property type="match status" value="1"/>
</dbReference>
<keyword evidence="7 11" id="KW-0234">DNA repair</keyword>
<dbReference type="NCBIfam" id="NF002654">
    <property type="entry name" value="PRK02362.1"/>
    <property type="match status" value="1"/>
</dbReference>
<dbReference type="SUPFAM" id="SSF158702">
    <property type="entry name" value="Sec63 N-terminal domain-like"/>
    <property type="match status" value="1"/>
</dbReference>
<dbReference type="CDD" id="cd18795">
    <property type="entry name" value="SF2_C_Ski2"/>
    <property type="match status" value="1"/>
</dbReference>
<evidence type="ECO:0000256" key="2">
    <source>
        <dbReference type="ARBA" id="ARBA00022763"/>
    </source>
</evidence>
<feature type="domain" description="Helicase C-terminal" evidence="14">
    <location>
        <begin position="235"/>
        <end position="425"/>
    </location>
</feature>
<dbReference type="AlphaFoldDB" id="A0AAF0FPD2"/>
<evidence type="ECO:0000256" key="9">
    <source>
        <dbReference type="ARBA" id="ARBA00034617"/>
    </source>
</evidence>
<dbReference type="SMART" id="SM00490">
    <property type="entry name" value="HELICc"/>
    <property type="match status" value="1"/>
</dbReference>
<comment type="catalytic activity">
    <reaction evidence="10 11">
        <text>ATP + H2O = ADP + phosphate + H(+)</text>
        <dbReference type="Rhea" id="RHEA:13065"/>
        <dbReference type="ChEBI" id="CHEBI:15377"/>
        <dbReference type="ChEBI" id="CHEBI:15378"/>
        <dbReference type="ChEBI" id="CHEBI:30616"/>
        <dbReference type="ChEBI" id="CHEBI:43474"/>
        <dbReference type="ChEBI" id="CHEBI:456216"/>
        <dbReference type="EC" id="5.6.2.4"/>
    </reaction>
</comment>
<feature type="region of interest" description="Disordered" evidence="12">
    <location>
        <begin position="792"/>
        <end position="862"/>
    </location>
</feature>
<dbReference type="GO" id="GO:0003677">
    <property type="term" value="F:DNA binding"/>
    <property type="evidence" value="ECO:0007669"/>
    <property type="project" value="UniProtKB-UniRule"/>
</dbReference>
<dbReference type="Pfam" id="PF20470">
    <property type="entry name" value="HTH_61"/>
    <property type="match status" value="1"/>
</dbReference>
<evidence type="ECO:0000256" key="5">
    <source>
        <dbReference type="ARBA" id="ARBA00022840"/>
    </source>
</evidence>
<dbReference type="GO" id="GO:0043138">
    <property type="term" value="F:3'-5' DNA helicase activity"/>
    <property type="evidence" value="ECO:0007669"/>
    <property type="project" value="UniProtKB-UniRule"/>
</dbReference>
<dbReference type="EMBL" id="CP091092">
    <property type="protein sequence ID" value="WFN38013.1"/>
    <property type="molecule type" value="Genomic_DNA"/>
</dbReference>
<gene>
    <name evidence="11" type="primary">hel308</name>
    <name evidence="15" type="ORF">L1994_11095</name>
</gene>
<protein>
    <recommendedName>
        <fullName evidence="11">ATP-dependent DNA helicase Hel308</fullName>
        <ecNumber evidence="11">5.6.2.4</ecNumber>
    </recommendedName>
    <alternativeName>
        <fullName evidence="11">DNA 3'-5' helicase Hel308</fullName>
    </alternativeName>
</protein>
<accession>A0AAF0FPD2</accession>
<dbReference type="GO" id="GO:0005524">
    <property type="term" value="F:ATP binding"/>
    <property type="evidence" value="ECO:0007669"/>
    <property type="project" value="UniProtKB-UniRule"/>
</dbReference>
<dbReference type="InterPro" id="IPR014001">
    <property type="entry name" value="Helicase_ATP-bd"/>
</dbReference>
<evidence type="ECO:0000256" key="8">
    <source>
        <dbReference type="ARBA" id="ARBA00023235"/>
    </source>
</evidence>
<feature type="compositionally biased region" description="Basic and acidic residues" evidence="12">
    <location>
        <begin position="792"/>
        <end position="827"/>
    </location>
</feature>
<dbReference type="InterPro" id="IPR001650">
    <property type="entry name" value="Helicase_C-like"/>
</dbReference>
<dbReference type="Gene3D" id="1.10.150.20">
    <property type="entry name" value="5' to 3' exonuclease, C-terminal subdomain"/>
    <property type="match status" value="1"/>
</dbReference>
<keyword evidence="1 11" id="KW-0547">Nucleotide-binding</keyword>
<evidence type="ECO:0000256" key="4">
    <source>
        <dbReference type="ARBA" id="ARBA00022806"/>
    </source>
</evidence>
<dbReference type="InterPro" id="IPR022965">
    <property type="entry name" value="Helicase_Hel308"/>
</dbReference>
<keyword evidence="16" id="KW-1185">Reference proteome</keyword>
<dbReference type="Pfam" id="PF21280">
    <property type="entry name" value="Helicase_dom4_arc"/>
    <property type="match status" value="1"/>
</dbReference>
<evidence type="ECO:0000256" key="10">
    <source>
        <dbReference type="ARBA" id="ARBA00048988"/>
    </source>
</evidence>
<organism evidence="15 16">
    <name type="scientific">Methanomicrobium antiquum</name>
    <dbReference type="NCBI Taxonomy" id="487686"/>
    <lineage>
        <taxon>Archaea</taxon>
        <taxon>Methanobacteriati</taxon>
        <taxon>Methanobacteriota</taxon>
        <taxon>Stenosarchaea group</taxon>
        <taxon>Methanomicrobia</taxon>
        <taxon>Methanomicrobiales</taxon>
        <taxon>Methanomicrobiaceae</taxon>
        <taxon>Methanomicrobium</taxon>
    </lineage>
</organism>
<dbReference type="PANTHER" id="PTHR47961:SF10">
    <property type="entry name" value="ATP-DEPENDENT DNA HELICASE HEL308"/>
    <property type="match status" value="1"/>
</dbReference>
<dbReference type="InterPro" id="IPR036390">
    <property type="entry name" value="WH_DNA-bd_sf"/>
</dbReference>
<evidence type="ECO:0000256" key="6">
    <source>
        <dbReference type="ARBA" id="ARBA00023125"/>
    </source>
</evidence>
<keyword evidence="8 11" id="KW-0413">Isomerase</keyword>
<comment type="similarity">
    <text evidence="11">Belongs to the helicase family. Hel308 subfamily.</text>
</comment>
<dbReference type="PROSITE" id="PS51192">
    <property type="entry name" value="HELICASE_ATP_BIND_1"/>
    <property type="match status" value="1"/>
</dbReference>
<dbReference type="GO" id="GO:0006281">
    <property type="term" value="P:DNA repair"/>
    <property type="evidence" value="ECO:0007669"/>
    <property type="project" value="UniProtKB-UniRule"/>
</dbReference>
<dbReference type="HAMAP" id="MF_00442">
    <property type="entry name" value="Helicase_Hel308"/>
    <property type="match status" value="1"/>
</dbReference>
<evidence type="ECO:0000256" key="7">
    <source>
        <dbReference type="ARBA" id="ARBA00023204"/>
    </source>
</evidence>
<dbReference type="PANTHER" id="PTHR47961">
    <property type="entry name" value="DNA POLYMERASE THETA, PUTATIVE (AFU_ORTHOLOGUE AFUA_1G05260)-RELATED"/>
    <property type="match status" value="1"/>
</dbReference>
<dbReference type="Gene3D" id="3.40.50.300">
    <property type="entry name" value="P-loop containing nucleotide triphosphate hydrolases"/>
    <property type="match status" value="2"/>
</dbReference>
<keyword evidence="2 11" id="KW-0227">DNA damage</keyword>
<evidence type="ECO:0000256" key="3">
    <source>
        <dbReference type="ARBA" id="ARBA00022801"/>
    </source>
</evidence>
<dbReference type="PROSITE" id="PS51194">
    <property type="entry name" value="HELICASE_CTER"/>
    <property type="match status" value="1"/>
</dbReference>
<dbReference type="InterPro" id="IPR011545">
    <property type="entry name" value="DEAD/DEAH_box_helicase_dom"/>
</dbReference>
<dbReference type="GO" id="GO:0016818">
    <property type="term" value="F:hydrolase activity, acting on acid anhydrides, in phosphorus-containing anhydrides"/>
    <property type="evidence" value="ECO:0007669"/>
    <property type="project" value="UniProtKB-UniRule"/>
</dbReference>
<dbReference type="SMART" id="SM00487">
    <property type="entry name" value="DEXDc"/>
    <property type="match status" value="1"/>
</dbReference>
<keyword evidence="5 11" id="KW-0067">ATP-binding</keyword>
<comment type="function">
    <text evidence="11">DNA-dependent ATPase and 3'-5' DNA helicase that may be involved in repair of stalled replication forks.</text>
</comment>
<evidence type="ECO:0000313" key="15">
    <source>
        <dbReference type="EMBL" id="WFN38013.1"/>
    </source>
</evidence>
<dbReference type="InterPro" id="IPR027417">
    <property type="entry name" value="P-loop_NTPase"/>
</dbReference>
<evidence type="ECO:0000313" key="16">
    <source>
        <dbReference type="Proteomes" id="UP001218895"/>
    </source>
</evidence>
<feature type="domain" description="Helicase ATP-binding" evidence="13">
    <location>
        <begin position="33"/>
        <end position="203"/>
    </location>
</feature>
<reference evidence="15" key="1">
    <citation type="submission" date="2022-01" db="EMBL/GenBank/DDBJ databases">
        <title>Complete genome of Methanomicrobium antiquum DSM 21220.</title>
        <authorList>
            <person name="Chen S.-C."/>
            <person name="You Y.-T."/>
            <person name="Zhou Y.-Z."/>
            <person name="Lai M.-C."/>
        </authorList>
    </citation>
    <scope>NUCLEOTIDE SEQUENCE</scope>
    <source>
        <strain evidence="15">DSM 21220</strain>
    </source>
</reference>
<dbReference type="SUPFAM" id="SSF52540">
    <property type="entry name" value="P-loop containing nucleoside triphosphate hydrolases"/>
    <property type="match status" value="1"/>
</dbReference>
<dbReference type="Pfam" id="PF14520">
    <property type="entry name" value="HHH_5"/>
    <property type="match status" value="1"/>
</dbReference>
<evidence type="ECO:0000259" key="13">
    <source>
        <dbReference type="PROSITE" id="PS51192"/>
    </source>
</evidence>